<organism evidence="2 3">
    <name type="scientific">Lentinula edodes</name>
    <name type="common">Shiitake mushroom</name>
    <name type="synonym">Lentinus edodes</name>
    <dbReference type="NCBI Taxonomy" id="5353"/>
    <lineage>
        <taxon>Eukaryota</taxon>
        <taxon>Fungi</taxon>
        <taxon>Dikarya</taxon>
        <taxon>Basidiomycota</taxon>
        <taxon>Agaricomycotina</taxon>
        <taxon>Agaricomycetes</taxon>
        <taxon>Agaricomycetidae</taxon>
        <taxon>Agaricales</taxon>
        <taxon>Marasmiineae</taxon>
        <taxon>Omphalotaceae</taxon>
        <taxon>Lentinula</taxon>
    </lineage>
</organism>
<protein>
    <submittedName>
        <fullName evidence="2">Kinase-like protein</fullName>
    </submittedName>
</protein>
<sequence>MPSDEDNQPQASTSGSGYGEIRASIDVDALEKYLERTLKGVRLPLGVKQFKFGQSNPTYFLTDANNTRYVLRKKPSGALLSKTAHQVEREYTVLHALHQYNLRPTTSSNSRVPVPEPYLLCTDTSVIGTSFYVMQFLDGRIFEDARLLGLPSPKDREECWIAAIRALAALSSIDPADIGLGEYGPPGAYFPRQLRAFSKIAEVQGATRDIDTNERVHQIPFYESMLRWFQTHLPDESRIGRRIVHGDYKLDNLVFHPTQNVVIGILDWELSTLGSPLADFANLTQPWSIKPEYLPTDGVFRQNVRAFKGLPTNIGTSEENCAPVQIDLLEKEYCRCMNLEYPLKDIVFVKSWMLFRTSIISQGIAARVARRQASSANAAQYSTSVDLFGDIARKVVVDSGEDVEEPIQPILHIVLSFFNTHSISP</sequence>
<dbReference type="AlphaFoldDB" id="A0A1Q3EDU1"/>
<keyword evidence="2" id="KW-0808">Transferase</keyword>
<dbReference type="Pfam" id="PF01636">
    <property type="entry name" value="APH"/>
    <property type="match status" value="1"/>
</dbReference>
<dbReference type="Proteomes" id="UP000188533">
    <property type="component" value="Unassembled WGS sequence"/>
</dbReference>
<evidence type="ECO:0000259" key="1">
    <source>
        <dbReference type="Pfam" id="PF01636"/>
    </source>
</evidence>
<evidence type="ECO:0000313" key="3">
    <source>
        <dbReference type="Proteomes" id="UP000188533"/>
    </source>
</evidence>
<proteinExistence type="predicted"/>
<dbReference type="PANTHER" id="PTHR47829:SF1">
    <property type="entry name" value="HAD FAMILY PHOSPHATASE"/>
    <property type="match status" value="1"/>
</dbReference>
<dbReference type="InterPro" id="IPR052898">
    <property type="entry name" value="ACAD10-like"/>
</dbReference>
<evidence type="ECO:0000313" key="2">
    <source>
        <dbReference type="EMBL" id="GAW05377.1"/>
    </source>
</evidence>
<dbReference type="InterPro" id="IPR002575">
    <property type="entry name" value="Aminoglycoside_PTrfase"/>
</dbReference>
<dbReference type="EMBL" id="BDGU01000246">
    <property type="protein sequence ID" value="GAW05377.1"/>
    <property type="molecule type" value="Genomic_DNA"/>
</dbReference>
<accession>A0A1Q3EDU1</accession>
<keyword evidence="2" id="KW-0418">Kinase</keyword>
<keyword evidence="3" id="KW-1185">Reference proteome</keyword>
<dbReference type="Gene3D" id="3.30.200.20">
    <property type="entry name" value="Phosphorylase Kinase, domain 1"/>
    <property type="match status" value="1"/>
</dbReference>
<dbReference type="Gene3D" id="3.90.1200.10">
    <property type="match status" value="1"/>
</dbReference>
<gene>
    <name evidence="2" type="ORF">LENED_007230</name>
</gene>
<dbReference type="STRING" id="5353.A0A1Q3EDU1"/>
<dbReference type="CDD" id="cd05154">
    <property type="entry name" value="ACAD10_11_N-like"/>
    <property type="match status" value="1"/>
</dbReference>
<dbReference type="InterPro" id="IPR011009">
    <property type="entry name" value="Kinase-like_dom_sf"/>
</dbReference>
<dbReference type="InterPro" id="IPR041726">
    <property type="entry name" value="ACAD10_11_N"/>
</dbReference>
<reference evidence="2 3" key="2">
    <citation type="submission" date="2017-02" db="EMBL/GenBank/DDBJ databases">
        <title>A genome survey and senescence transcriptome analysis in Lentinula edodes.</title>
        <authorList>
            <person name="Sakamoto Y."/>
            <person name="Nakade K."/>
            <person name="Sato S."/>
            <person name="Yoshida Y."/>
            <person name="Miyazaki K."/>
            <person name="Natsume S."/>
            <person name="Konno N."/>
        </authorList>
    </citation>
    <scope>NUCLEOTIDE SEQUENCE [LARGE SCALE GENOMIC DNA]</scope>
    <source>
        <strain evidence="2 3">NBRC 111202</strain>
    </source>
</reference>
<reference evidence="2 3" key="1">
    <citation type="submission" date="2016-08" db="EMBL/GenBank/DDBJ databases">
        <authorList>
            <consortium name="Lentinula edodes genome sequencing consortium"/>
            <person name="Sakamoto Y."/>
            <person name="Nakade K."/>
            <person name="Sato S."/>
            <person name="Yoshida Y."/>
            <person name="Miyazaki K."/>
            <person name="Natsume S."/>
            <person name="Konno N."/>
        </authorList>
    </citation>
    <scope>NUCLEOTIDE SEQUENCE [LARGE SCALE GENOMIC DNA]</scope>
    <source>
        <strain evidence="2 3">NBRC 111202</strain>
    </source>
</reference>
<comment type="caution">
    <text evidence="2">The sequence shown here is derived from an EMBL/GenBank/DDBJ whole genome shotgun (WGS) entry which is preliminary data.</text>
</comment>
<dbReference type="PANTHER" id="PTHR47829">
    <property type="entry name" value="HYDROLASE, PUTATIVE (AFU_ORTHOLOGUE AFUA_1G12880)-RELATED"/>
    <property type="match status" value="1"/>
</dbReference>
<dbReference type="SUPFAM" id="SSF56112">
    <property type="entry name" value="Protein kinase-like (PK-like)"/>
    <property type="match status" value="1"/>
</dbReference>
<name>A0A1Q3EDU1_LENED</name>
<feature type="domain" description="Aminoglycoside phosphotransferase" evidence="1">
    <location>
        <begin position="47"/>
        <end position="289"/>
    </location>
</feature>
<dbReference type="GO" id="GO:0016301">
    <property type="term" value="F:kinase activity"/>
    <property type="evidence" value="ECO:0007669"/>
    <property type="project" value="UniProtKB-KW"/>
</dbReference>